<dbReference type="PANTHER" id="PTHR42709">
    <property type="entry name" value="ALKALINE PHOSPHATASE LIKE PROTEIN"/>
    <property type="match status" value="1"/>
</dbReference>
<protein>
    <submittedName>
        <fullName evidence="4">Alkaline phosphatase</fullName>
    </submittedName>
</protein>
<evidence type="ECO:0000259" key="3">
    <source>
        <dbReference type="Pfam" id="PF09335"/>
    </source>
</evidence>
<evidence type="ECO:0000313" key="4">
    <source>
        <dbReference type="EMBL" id="KHD84920.1"/>
    </source>
</evidence>
<comment type="similarity">
    <text evidence="1">Belongs to the DedA family.</text>
</comment>
<dbReference type="PANTHER" id="PTHR42709:SF9">
    <property type="entry name" value="ALKALINE PHOSPHATASE LIKE PROTEIN"/>
    <property type="match status" value="1"/>
</dbReference>
<feature type="transmembrane region" description="Helical" evidence="2">
    <location>
        <begin position="374"/>
        <end position="394"/>
    </location>
</feature>
<feature type="transmembrane region" description="Helical" evidence="2">
    <location>
        <begin position="136"/>
        <end position="157"/>
    </location>
</feature>
<dbReference type="AlphaFoldDB" id="A0A0A6V9P1"/>
<accession>A0A0A6V9P1</accession>
<feature type="domain" description="VTT" evidence="3">
    <location>
        <begin position="28"/>
        <end position="154"/>
    </location>
</feature>
<feature type="transmembrane region" description="Helical" evidence="2">
    <location>
        <begin position="12"/>
        <end position="28"/>
    </location>
</feature>
<evidence type="ECO:0000313" key="5">
    <source>
        <dbReference type="EMBL" id="NEY19971.1"/>
    </source>
</evidence>
<feature type="transmembrane region" description="Helical" evidence="2">
    <location>
        <begin position="268"/>
        <end position="294"/>
    </location>
</feature>
<reference evidence="4 6" key="1">
    <citation type="submission" date="2014-10" db="EMBL/GenBank/DDBJ databases">
        <title>Draft genome of phytase producing Bacillus ginsengihumi strain M2.11.</title>
        <authorList>
            <person name="Toymentseva A."/>
            <person name="Boulygina E.A."/>
            <person name="Kazakov S.V."/>
            <person name="Kayumov I."/>
            <person name="Suleimanova A.D."/>
            <person name="Mardanova A.M."/>
            <person name="Maria S.N."/>
            <person name="Sergey M.Y."/>
            <person name="Sharipova M.R."/>
        </authorList>
    </citation>
    <scope>NUCLEOTIDE SEQUENCE [LARGE SCALE GENOMIC DNA]</scope>
    <source>
        <strain evidence="4 6">M2.11</strain>
    </source>
</reference>
<keyword evidence="7" id="KW-1185">Reference proteome</keyword>
<feature type="transmembrane region" description="Helical" evidence="2">
    <location>
        <begin position="344"/>
        <end position="362"/>
    </location>
</feature>
<keyword evidence="2" id="KW-1133">Transmembrane helix</keyword>
<proteinExistence type="inferred from homology"/>
<dbReference type="Pfam" id="PF09335">
    <property type="entry name" value="VTT_dom"/>
    <property type="match status" value="1"/>
</dbReference>
<reference evidence="5 7" key="3">
    <citation type="submission" date="2020-03" db="EMBL/GenBank/DDBJ databases">
        <title>Bacillus aquiflavi sp. nov., isolated from yellow water of strong flavor Chinese baijiu in Yibin region of China.</title>
        <authorList>
            <person name="Xie J."/>
        </authorList>
    </citation>
    <scope>NUCLEOTIDE SEQUENCE [LARGE SCALE GENOMIC DNA]</scope>
    <source>
        <strain evidence="5 7">Gsoil 114</strain>
    </source>
</reference>
<dbReference type="Proteomes" id="UP000476934">
    <property type="component" value="Unassembled WGS sequence"/>
</dbReference>
<evidence type="ECO:0000256" key="1">
    <source>
        <dbReference type="ARBA" id="ARBA00010792"/>
    </source>
</evidence>
<dbReference type="InterPro" id="IPR051311">
    <property type="entry name" value="DedA_domain"/>
</dbReference>
<dbReference type="GO" id="GO:0005886">
    <property type="term" value="C:plasma membrane"/>
    <property type="evidence" value="ECO:0007669"/>
    <property type="project" value="TreeGrafter"/>
</dbReference>
<comment type="caution">
    <text evidence="4">The sequence shown here is derived from an EMBL/GenBank/DDBJ whole genome shotgun (WGS) entry which is preliminary data.</text>
</comment>
<dbReference type="InterPro" id="IPR032816">
    <property type="entry name" value="VTT_dom"/>
</dbReference>
<evidence type="ECO:0000313" key="7">
    <source>
        <dbReference type="Proteomes" id="UP000476934"/>
    </source>
</evidence>
<dbReference type="EMBL" id="JRUN01000038">
    <property type="protein sequence ID" value="KHD84920.1"/>
    <property type="molecule type" value="Genomic_DNA"/>
</dbReference>
<feature type="transmembrane region" description="Helical" evidence="2">
    <location>
        <begin position="218"/>
        <end position="242"/>
    </location>
</feature>
<feature type="transmembrane region" description="Helical" evidence="2">
    <location>
        <begin position="169"/>
        <end position="188"/>
    </location>
</feature>
<evidence type="ECO:0000313" key="6">
    <source>
        <dbReference type="Proteomes" id="UP000030588"/>
    </source>
</evidence>
<feature type="transmembrane region" description="Helical" evidence="2">
    <location>
        <begin position="48"/>
        <end position="70"/>
    </location>
</feature>
<keyword evidence="2" id="KW-0472">Membrane</keyword>
<dbReference type="EMBL" id="JAAIWK010000011">
    <property type="protein sequence ID" value="NEY19971.1"/>
    <property type="molecule type" value="Genomic_DNA"/>
</dbReference>
<name>A0A0A6V9P1_9BACI</name>
<gene>
    <name evidence="5" type="ORF">G4D61_08320</name>
    <name evidence="4" type="ORF">NG54_12610</name>
</gene>
<organism evidence="4 6">
    <name type="scientific">Heyndrickxia ginsengihumi</name>
    <dbReference type="NCBI Taxonomy" id="363870"/>
    <lineage>
        <taxon>Bacteria</taxon>
        <taxon>Bacillati</taxon>
        <taxon>Bacillota</taxon>
        <taxon>Bacilli</taxon>
        <taxon>Bacillales</taxon>
        <taxon>Bacillaceae</taxon>
        <taxon>Heyndrickxia</taxon>
    </lineage>
</organism>
<dbReference type="OrthoDB" id="9782291at2"/>
<evidence type="ECO:0000256" key="2">
    <source>
        <dbReference type="SAM" id="Phobius"/>
    </source>
</evidence>
<dbReference type="STRING" id="363870.NG54_12610"/>
<feature type="transmembrane region" description="Helical" evidence="2">
    <location>
        <begin position="303"/>
        <end position="324"/>
    </location>
</feature>
<feature type="transmembrane region" description="Helical" evidence="2">
    <location>
        <begin position="400"/>
        <end position="421"/>
    </location>
</feature>
<dbReference type="Proteomes" id="UP000030588">
    <property type="component" value="Unassembled WGS sequence"/>
</dbReference>
<keyword evidence="2" id="KW-0812">Transmembrane</keyword>
<reference evidence="5" key="2">
    <citation type="submission" date="2020-02" db="EMBL/GenBank/DDBJ databases">
        <authorList>
            <person name="Feng H."/>
        </authorList>
    </citation>
    <scope>NUCLEOTIDE SEQUENCE [LARGE SCALE GENOMIC DNA]</scope>
    <source>
        <strain evidence="5">Gsoil 114</strain>
    </source>
</reference>
<sequence>MSITSYADQYGYIVLMLALLLEMIALPVPGEVLMSYTGYMVHQGQLNWIMSILIAGIGTSIGMTISYFIGKRLGGPFLHKYGHLIHLGPKQLERTSNWFKKYGNKLLLVAYFIPGVRHITGYFAGITKLPYKTFALFAYTGGFIWVSVFISIGKLLGPQWEKFHDAVKKYLVIAGIIIAAGIILYYIYRKYRKPLVWLGMGLIHWTGMIFKSRVRAEVFIFATATATLLLIVLMITMVQNLFAGEFSDFNEVTSLIVSLLFEKHWSSLMHMLLLLGSHKVLLSVIALTVIWILWKGKDRTHEILILCMATIGGELYQNILHGYFHRVALSGVTSLSHFAYEFPNSQAIMVLIVYGYFVYLVVRHAEVIWIHTFMDILFLVILLAIAVSHIFFGLELPSNIAGGYVFGGVWLGLNILLLEIFRFL</sequence>